<dbReference type="Proteomes" id="UP001630127">
    <property type="component" value="Unassembled WGS sequence"/>
</dbReference>
<sequence>MPAQEVEQVQGQPIGEMNGMTEEFGENPEKDLEEKPEENHGGNVEEESESSDGIAVMDQMMASENGFNFGTNDHIGLREFRGFVDPLMTQMVSAITRVTEVLER</sequence>
<gene>
    <name evidence="2" type="ORF">ACH5RR_015219</name>
</gene>
<dbReference type="AlphaFoldDB" id="A0ABD2ZVM0"/>
<name>A0ABD2ZVM0_9GENT</name>
<protein>
    <submittedName>
        <fullName evidence="2">Uncharacterized protein</fullName>
    </submittedName>
</protein>
<proteinExistence type="predicted"/>
<feature type="compositionally biased region" description="Basic and acidic residues" evidence="1">
    <location>
        <begin position="27"/>
        <end position="40"/>
    </location>
</feature>
<accession>A0ABD2ZVM0</accession>
<evidence type="ECO:0000313" key="3">
    <source>
        <dbReference type="Proteomes" id="UP001630127"/>
    </source>
</evidence>
<evidence type="ECO:0000313" key="2">
    <source>
        <dbReference type="EMBL" id="KAL3522385.1"/>
    </source>
</evidence>
<feature type="region of interest" description="Disordered" evidence="1">
    <location>
        <begin position="1"/>
        <end position="52"/>
    </location>
</feature>
<organism evidence="2 3">
    <name type="scientific">Cinchona calisaya</name>
    <dbReference type="NCBI Taxonomy" id="153742"/>
    <lineage>
        <taxon>Eukaryota</taxon>
        <taxon>Viridiplantae</taxon>
        <taxon>Streptophyta</taxon>
        <taxon>Embryophyta</taxon>
        <taxon>Tracheophyta</taxon>
        <taxon>Spermatophyta</taxon>
        <taxon>Magnoliopsida</taxon>
        <taxon>eudicotyledons</taxon>
        <taxon>Gunneridae</taxon>
        <taxon>Pentapetalae</taxon>
        <taxon>asterids</taxon>
        <taxon>lamiids</taxon>
        <taxon>Gentianales</taxon>
        <taxon>Rubiaceae</taxon>
        <taxon>Cinchonoideae</taxon>
        <taxon>Cinchoneae</taxon>
        <taxon>Cinchona</taxon>
    </lineage>
</organism>
<reference evidence="2 3" key="1">
    <citation type="submission" date="2024-11" db="EMBL/GenBank/DDBJ databases">
        <title>A near-complete genome assembly of Cinchona calisaya.</title>
        <authorList>
            <person name="Lian D.C."/>
            <person name="Zhao X.W."/>
            <person name="Wei L."/>
        </authorList>
    </citation>
    <scope>NUCLEOTIDE SEQUENCE [LARGE SCALE GENOMIC DNA]</scope>
    <source>
        <tissue evidence="2">Nenye</tissue>
    </source>
</reference>
<dbReference type="EMBL" id="JBJUIK010000007">
    <property type="protein sequence ID" value="KAL3522385.1"/>
    <property type="molecule type" value="Genomic_DNA"/>
</dbReference>
<evidence type="ECO:0000256" key="1">
    <source>
        <dbReference type="SAM" id="MobiDB-lite"/>
    </source>
</evidence>
<comment type="caution">
    <text evidence="2">The sequence shown here is derived from an EMBL/GenBank/DDBJ whole genome shotgun (WGS) entry which is preliminary data.</text>
</comment>
<keyword evidence="3" id="KW-1185">Reference proteome</keyword>